<evidence type="ECO:0000313" key="2">
    <source>
        <dbReference type="Proteomes" id="UP000419144"/>
    </source>
</evidence>
<comment type="caution">
    <text evidence="1">The sequence shown here is derived from an EMBL/GenBank/DDBJ whole genome shotgun (WGS) entry which is preliminary data.</text>
</comment>
<accession>A0A640KW60</accession>
<proteinExistence type="predicted"/>
<protein>
    <submittedName>
        <fullName evidence="1">Uncharacterized protein</fullName>
    </submittedName>
</protein>
<dbReference type="VEuPathDB" id="TriTrypDB:LtaPh_3672000"/>
<dbReference type="EMBL" id="BLBS01000057">
    <property type="protein sequence ID" value="GET93806.1"/>
    <property type="molecule type" value="Genomic_DNA"/>
</dbReference>
<organism evidence="1 2">
    <name type="scientific">Leishmania tarentolae</name>
    <name type="common">Sauroleishmania tarentolae</name>
    <dbReference type="NCBI Taxonomy" id="5689"/>
    <lineage>
        <taxon>Eukaryota</taxon>
        <taxon>Discoba</taxon>
        <taxon>Euglenozoa</taxon>
        <taxon>Kinetoplastea</taxon>
        <taxon>Metakinetoplastina</taxon>
        <taxon>Trypanosomatida</taxon>
        <taxon>Trypanosomatidae</taxon>
        <taxon>Leishmaniinae</taxon>
        <taxon>Leishmania</taxon>
        <taxon>lizard Leishmania</taxon>
    </lineage>
</organism>
<dbReference type="Proteomes" id="UP000419144">
    <property type="component" value="Unassembled WGS sequence"/>
</dbReference>
<name>A0A640KW60_LEITA</name>
<reference evidence="1" key="1">
    <citation type="submission" date="2019-11" db="EMBL/GenBank/DDBJ databases">
        <title>Leishmania tarentolae CDS.</title>
        <authorList>
            <person name="Goto Y."/>
            <person name="Yamagishi J."/>
        </authorList>
    </citation>
    <scope>NUCLEOTIDE SEQUENCE [LARGE SCALE GENOMIC DNA]</scope>
    <source>
        <strain evidence="1">Parrot Tar II</strain>
    </source>
</reference>
<evidence type="ECO:0000313" key="1">
    <source>
        <dbReference type="EMBL" id="GET93806.1"/>
    </source>
</evidence>
<gene>
    <name evidence="1" type="ORF">LtaPh_3672000</name>
</gene>
<sequence length="139" mass="14948">MAAKMCLPRALLRGSVAVSSIGELSIHACVGVIQNPSRGVLQGEVEWSCKLLLTECGIPARWPLTSSAVASQQVFHLRCRGTAMAGYCFANLREGELVHVVSKLVHKPRYVPVHGTYFTTTELLVTDSLGSIVSVAQLV</sequence>
<dbReference type="OrthoDB" id="269021at2759"/>
<keyword evidence="2" id="KW-1185">Reference proteome</keyword>
<dbReference type="AlphaFoldDB" id="A0A640KW60"/>